<evidence type="ECO:0000256" key="1">
    <source>
        <dbReference type="SAM" id="MobiDB-lite"/>
    </source>
</evidence>
<accession>A0A0S4IN95</accession>
<keyword evidence="3" id="KW-1185">Reference proteome</keyword>
<dbReference type="InterPro" id="IPR000048">
    <property type="entry name" value="IQ_motif_EF-hand-BS"/>
</dbReference>
<dbReference type="Gene3D" id="1.20.5.190">
    <property type="match status" value="2"/>
</dbReference>
<organism evidence="2 3">
    <name type="scientific">Bodo saltans</name>
    <name type="common">Flagellated protozoan</name>
    <dbReference type="NCBI Taxonomy" id="75058"/>
    <lineage>
        <taxon>Eukaryota</taxon>
        <taxon>Discoba</taxon>
        <taxon>Euglenozoa</taxon>
        <taxon>Kinetoplastea</taxon>
        <taxon>Metakinetoplastina</taxon>
        <taxon>Eubodonida</taxon>
        <taxon>Bodonidae</taxon>
        <taxon>Bodo</taxon>
    </lineage>
</organism>
<evidence type="ECO:0000313" key="2">
    <source>
        <dbReference type="EMBL" id="CUE74688.1"/>
    </source>
</evidence>
<dbReference type="Pfam" id="PF00612">
    <property type="entry name" value="IQ"/>
    <property type="match status" value="5"/>
</dbReference>
<dbReference type="Proteomes" id="UP000051952">
    <property type="component" value="Unassembled WGS sequence"/>
</dbReference>
<sequence>MPSSATSYRQRNTPSHHNSNTAGGGAVSLPVILPIPSASNNNMMLSSVESLPRPQRIPSISNPLNSSMASEMVMMDGAAGNSTTNASLAGGAFPLLDAPSSFRKQPTPVVPGVAPARSLPNQSKLFVEVERLNSRGLALIRRDGSEAEGVALLGKALWARTRFPVLQKEGDGRMPWEHGEQFVVVCNQIASRLVQTLQQASAHTANKIFACAESALLPGGDEAADSFADFHPLRQHLLGATLNTVAALQKLNGEPVTAIIPTLERAVRLEGGRYSTLSLYNLGAAYLQAKQYDQACRAVATCIDLADHYLSMPTTDHPAESLKAFQQDVATHAVLGHLLLVTIGLWTKTLPVALKHAKLALACALMYLGEKNALTTRCADRLDRVKHVIDRPATSTSAVRDDVPPAVPFHVPIVGAKGYPPSQLLPYALVLPLPDGVQDYVDGVLSRPDVSLLRGDVSVVPRLVEREVANTNNSPSRAGRMLGGGNNALDDTGRLFSQQSILSSSILLPEVTSSVKSSKGGLMGGTRSSSHSTSTRAGGAPSSARGPTRATSNASSTERQTRSTTPRGQALSAAAHHAPAAAKVRPNPQLQPLLQQPVSSTTTTTKRGNSPGTTKSAGSSDCWSPTHSEGSHPTFDASSTGLIPKPPSRGEPLRGDSRGGLQRNYNHSSSAVRLHQQAARTTSPVASSFATTTVLPKAQLLTYQQLQAEVQSTLRPTSRPPGSSRGEGGRGLGGLPYEYITAQKNVTTQLRGPAFANRLGSQRALLQSVDSDSAQTPMPYSHTSVQDVLRISDAQLRQLSVLVPDHTDADEVMWHHCATMIQKVFRSYRVRKYVARPRREASRRWIAIIPAAERILLAWQNFVACRQAVALKYRLRRERYLRDAAIVVQTCARQHLGELELRRRWMMAANEHIQRLRRVQLVASSAVFLQAWWRGSMIRQGVQLCNRAARRIQRTYRIFRLFLIVRLAVLRRRMRKREFCKLLFETASHIQRWWHHYLPQRRAMQELRRRQEALSHHMVDFLARDRLYWESVSHLDDDACRVIVQRWSAAYFVRRRLYRTLALKRQRLNAARVVQRWYRFIHSRHSLNRRVLEYQQRKMIKRRAEEVREAVYDVQRCSRGLEDRLYVHGLRVQATRRQSAALTIQRAARRMIRRGAVRTLRARDAYLSQCYVTAQTRAYSATQIQSTWRMFASKRSTGHFKQFMQSDRHIFAAKIQRLVRYVQAATRANTLRRLRAESLVPRYHAEERYCAARRIQCAARMMICRNALRHRQRALHQQYAEALVVVQQQQQENHEEDHIAPLLVKPPRRLLFPTAMQRRVAALRIQTTWRRFAALMYTNQLRQATTWIDAERIAEEHLHAYATVLQCAVRRYIITPIKLTQARQDREIRSAAKIQRAVKLYLDRRRTLLKLLQQEEEEVLQWLMEEHNFAAIRVQKHIRGFITRSKYEAFRHSVVTAQAVARGYLARRQRAERQERRSIASADVLAAEEMNAAVTIQRAWRGASASPSR</sequence>
<feature type="compositionally biased region" description="Low complexity" evidence="1">
    <location>
        <begin position="712"/>
        <end position="724"/>
    </location>
</feature>
<feature type="compositionally biased region" description="Low complexity" evidence="1">
    <location>
        <begin position="525"/>
        <end position="540"/>
    </location>
</feature>
<feature type="compositionally biased region" description="Polar residues" evidence="1">
    <location>
        <begin position="598"/>
        <end position="628"/>
    </location>
</feature>
<dbReference type="VEuPathDB" id="TriTrypDB:BSAL_55830"/>
<name>A0A0S4IN95_BODSA</name>
<dbReference type="EMBL" id="CYKH01000167">
    <property type="protein sequence ID" value="CUE74688.1"/>
    <property type="molecule type" value="Genomic_DNA"/>
</dbReference>
<dbReference type="PROSITE" id="PS50096">
    <property type="entry name" value="IQ"/>
    <property type="match status" value="4"/>
</dbReference>
<dbReference type="OMA" id="ENHEEDH"/>
<gene>
    <name evidence="2" type="ORF">BSAL_55830</name>
</gene>
<protein>
    <submittedName>
        <fullName evidence="2">IQ calmodulin-binding protein, putative</fullName>
    </submittedName>
</protein>
<feature type="region of interest" description="Disordered" evidence="1">
    <location>
        <begin position="710"/>
        <end position="733"/>
    </location>
</feature>
<reference evidence="3" key="1">
    <citation type="submission" date="2015-09" db="EMBL/GenBank/DDBJ databases">
        <authorList>
            <consortium name="Pathogen Informatics"/>
        </authorList>
    </citation>
    <scope>NUCLEOTIDE SEQUENCE [LARGE SCALE GENOMIC DNA]</scope>
    <source>
        <strain evidence="3">Lake Konstanz</strain>
    </source>
</reference>
<feature type="compositionally biased region" description="Polar residues" evidence="1">
    <location>
        <begin position="1"/>
        <end position="21"/>
    </location>
</feature>
<feature type="compositionally biased region" description="Low complexity" evidence="1">
    <location>
        <begin position="573"/>
        <end position="597"/>
    </location>
</feature>
<feature type="region of interest" description="Disordered" evidence="1">
    <location>
        <begin position="1"/>
        <end position="25"/>
    </location>
</feature>
<feature type="compositionally biased region" description="Polar residues" evidence="1">
    <location>
        <begin position="678"/>
        <end position="687"/>
    </location>
</feature>
<evidence type="ECO:0000313" key="3">
    <source>
        <dbReference type="Proteomes" id="UP000051952"/>
    </source>
</evidence>
<feature type="region of interest" description="Disordered" evidence="1">
    <location>
        <begin position="513"/>
        <end position="687"/>
    </location>
</feature>
<dbReference type="CDD" id="cd23767">
    <property type="entry name" value="IQCD"/>
    <property type="match status" value="1"/>
</dbReference>
<dbReference type="SMART" id="SM00015">
    <property type="entry name" value="IQ"/>
    <property type="match status" value="10"/>
</dbReference>
<feature type="compositionally biased region" description="Polar residues" evidence="1">
    <location>
        <begin position="549"/>
        <end position="567"/>
    </location>
</feature>
<proteinExistence type="predicted"/>
<dbReference type="OrthoDB" id="252964at2759"/>